<reference evidence="2 3" key="2">
    <citation type="submission" date="2018-03" db="EMBL/GenBank/DDBJ databases">
        <authorList>
            <person name="Keele B.F."/>
        </authorList>
    </citation>
    <scope>NUCLEOTIDE SEQUENCE [LARGE SCALE GENOMIC DNA]</scope>
    <source>
        <strain evidence="2 3">D13</strain>
    </source>
</reference>
<dbReference type="OrthoDB" id="6382779at2"/>
<feature type="signal peptide" evidence="1">
    <location>
        <begin position="1"/>
        <end position="25"/>
    </location>
</feature>
<reference evidence="2 3" key="1">
    <citation type="submission" date="2018-03" db="EMBL/GenBank/DDBJ databases">
        <title>Ahniella affigens gen. nov., sp. nov., a gammaproteobacterium isolated from sandy soil near a stream.</title>
        <authorList>
            <person name="Ko Y."/>
            <person name="Kim J.-H."/>
        </authorList>
    </citation>
    <scope>NUCLEOTIDE SEQUENCE [LARGE SCALE GENOMIC DNA]</scope>
    <source>
        <strain evidence="2 3">D13</strain>
    </source>
</reference>
<keyword evidence="1" id="KW-0732">Signal</keyword>
<protein>
    <recommendedName>
        <fullName evidence="4">Peptidase MA-like domain-containing protein</fullName>
    </recommendedName>
</protein>
<evidence type="ECO:0008006" key="4">
    <source>
        <dbReference type="Google" id="ProtNLM"/>
    </source>
</evidence>
<evidence type="ECO:0000313" key="2">
    <source>
        <dbReference type="EMBL" id="AVP97847.1"/>
    </source>
</evidence>
<evidence type="ECO:0000256" key="1">
    <source>
        <dbReference type="SAM" id="SignalP"/>
    </source>
</evidence>
<gene>
    <name evidence="2" type="ORF">C7S18_11865</name>
</gene>
<organism evidence="2 3">
    <name type="scientific">Ahniella affigens</name>
    <dbReference type="NCBI Taxonomy" id="2021234"/>
    <lineage>
        <taxon>Bacteria</taxon>
        <taxon>Pseudomonadati</taxon>
        <taxon>Pseudomonadota</taxon>
        <taxon>Gammaproteobacteria</taxon>
        <taxon>Lysobacterales</taxon>
        <taxon>Rhodanobacteraceae</taxon>
        <taxon>Ahniella</taxon>
    </lineage>
</organism>
<evidence type="ECO:0000313" key="3">
    <source>
        <dbReference type="Proteomes" id="UP000241074"/>
    </source>
</evidence>
<dbReference type="AlphaFoldDB" id="A0A2P1PSM2"/>
<keyword evidence="3" id="KW-1185">Reference proteome</keyword>
<dbReference type="Proteomes" id="UP000241074">
    <property type="component" value="Chromosome"/>
</dbReference>
<dbReference type="EMBL" id="CP027860">
    <property type="protein sequence ID" value="AVP97847.1"/>
    <property type="molecule type" value="Genomic_DNA"/>
</dbReference>
<dbReference type="KEGG" id="xba:C7S18_11865"/>
<feature type="chain" id="PRO_5015114193" description="Peptidase MA-like domain-containing protein" evidence="1">
    <location>
        <begin position="26"/>
        <end position="414"/>
    </location>
</feature>
<sequence length="414" mass="45426">MVRARGLGTQLVVAALLFSAASAIAANSNPIRPFDVQYIVEPLPASDQLRVSIALGNGHDLVKEVTLKFDAKRFSQLKANAGLSIGQGSAVWVPTGSAPSLSYLVKVTHRKDQDSYNARMTPKWALFRGDKVFPGIKARLKKGARSRATMRFKMPADWTNVDAGYLRRQDDSFLIDNPERHFDRPVGWIIAGQVGTRRDQLGLTEVSVAAPKGDPLDRMDALTFINFAWPTIESAFGKTPPKILIAGAGDPMWRGGLSASNSLFLHSERPLVSENATSTLLHELTHVVTRIRGKERSDWIAEGIAEFYSIELSYRAGGMTETRYAAVHQDLRQWGKPVTSLRGDHSTGPQTARAVQLLKAVDTEIRTRTKGKKDLDDVTRILRAGRKVSTADFIKACETVAGGKLDALTTPLLR</sequence>
<accession>A0A2P1PSM2</accession>
<proteinExistence type="predicted"/>
<dbReference type="RefSeq" id="WP_106891767.1">
    <property type="nucleotide sequence ID" value="NZ_CP027860.1"/>
</dbReference>
<name>A0A2P1PSM2_9GAMM</name>